<reference evidence="3" key="1">
    <citation type="submission" date="2015-02" db="EMBL/GenBank/DDBJ databases">
        <title>Draft Genome of Frankia sp. CpI1-S.</title>
        <authorList>
            <person name="Oshone R.T."/>
            <person name="Ngom M."/>
            <person name="Ghodhbane-Gtari F."/>
            <person name="Gtari M."/>
            <person name="Morris K."/>
            <person name="Thomas K."/>
            <person name="Sen A."/>
            <person name="Tisa L.S."/>
        </authorList>
    </citation>
    <scope>NUCLEOTIDE SEQUENCE [LARGE SCALE GENOMIC DNA]</scope>
    <source>
        <strain evidence="3">CpI1-S</strain>
    </source>
</reference>
<dbReference type="EMBL" id="JYFN01000026">
    <property type="protein sequence ID" value="KJE22206.1"/>
    <property type="molecule type" value="Genomic_DNA"/>
</dbReference>
<reference evidence="2 3" key="2">
    <citation type="journal article" date="2016" name="Genome Announc.">
        <title>Permanent Draft Genome Sequences for Two Variants of Frankia sp. Strain CpI1, the First Frankia Strain Isolated from Root Nodules of Comptonia peregrina.</title>
        <authorList>
            <person name="Oshone R."/>
            <person name="Hurst S.G.IV."/>
            <person name="Abebe-Akele F."/>
            <person name="Simpson S."/>
            <person name="Morris K."/>
            <person name="Thomas W.K."/>
            <person name="Tisa L.S."/>
        </authorList>
    </citation>
    <scope>NUCLEOTIDE SEQUENCE [LARGE SCALE GENOMIC DNA]</scope>
    <source>
        <strain evidence="3">CpI1-S</strain>
    </source>
</reference>
<organism evidence="2 3">
    <name type="scientific">Frankia torreyi</name>
    <dbReference type="NCBI Taxonomy" id="1856"/>
    <lineage>
        <taxon>Bacteria</taxon>
        <taxon>Bacillati</taxon>
        <taxon>Actinomycetota</taxon>
        <taxon>Actinomycetes</taxon>
        <taxon>Frankiales</taxon>
        <taxon>Frankiaceae</taxon>
        <taxon>Frankia</taxon>
    </lineage>
</organism>
<dbReference type="PANTHER" id="PTHR24094">
    <property type="entry name" value="SECRETED PROTEIN"/>
    <property type="match status" value="1"/>
</dbReference>
<feature type="domain" description="GmrSD restriction endonucleases C-terminal" evidence="1">
    <location>
        <begin position="81"/>
        <end position="218"/>
    </location>
</feature>
<dbReference type="PANTHER" id="PTHR24094:SF15">
    <property type="entry name" value="AMP-DEPENDENT SYNTHETASE_LIGASE DOMAIN-CONTAINING PROTEIN-RELATED"/>
    <property type="match status" value="1"/>
</dbReference>
<keyword evidence="3" id="KW-1185">Reference proteome</keyword>
<dbReference type="PATRIC" id="fig|1502723.3.peg.2907"/>
<dbReference type="InterPro" id="IPR011089">
    <property type="entry name" value="GmrSD_C"/>
</dbReference>
<dbReference type="AlphaFoldDB" id="A0A0D8BDF2"/>
<proteinExistence type="predicted"/>
<accession>A0A0D8BDF2</accession>
<dbReference type="Proteomes" id="UP000032545">
    <property type="component" value="Unassembled WGS sequence"/>
</dbReference>
<evidence type="ECO:0000259" key="1">
    <source>
        <dbReference type="Pfam" id="PF07510"/>
    </source>
</evidence>
<comment type="caution">
    <text evidence="2">The sequence shown here is derived from an EMBL/GenBank/DDBJ whole genome shotgun (WGS) entry which is preliminary data.</text>
</comment>
<sequence>MLLLAVATALVACDSRGDQTGAADPGAASAAGAAGATSRGAAGSALALLATLPVRAEDNSPKYQRDEFGTPWSDVDHNGCDTRNDILRRDLRSTTVRRSDGCTVLTGELTDPYTTRIIRFDRSRNASAVQIDHVVPLADAWRTGALNWTDAQRLQFANDPENLLAVDGPTNQRKSDHDAAEWLPPSPGEQCPYIARQVGLKSRYHLWVVAAEAQAMRAVLQKCSAQPALGTTAAH</sequence>
<dbReference type="Pfam" id="PF07510">
    <property type="entry name" value="GmrSD_C"/>
    <property type="match status" value="1"/>
</dbReference>
<gene>
    <name evidence="2" type="ORF">FF36_03469</name>
</gene>
<protein>
    <recommendedName>
        <fullName evidence="1">GmrSD restriction endonucleases C-terminal domain-containing protein</fullName>
    </recommendedName>
</protein>
<evidence type="ECO:0000313" key="3">
    <source>
        <dbReference type="Proteomes" id="UP000032545"/>
    </source>
</evidence>
<name>A0A0D8BDF2_9ACTN</name>
<evidence type="ECO:0000313" key="2">
    <source>
        <dbReference type="EMBL" id="KJE22206.1"/>
    </source>
</evidence>